<keyword evidence="1" id="KW-0677">Repeat</keyword>
<dbReference type="Gene3D" id="3.40.50.1820">
    <property type="entry name" value="alpha/beta hydrolase"/>
    <property type="match status" value="1"/>
</dbReference>
<sequence>MFRSRIKSIVVRDPASEDSRDKTNTNEATTLSTPFASGSAASHSLPGGYLVSRTEVQVPLDPLGLQVVHDPPDPTGDIVFVHGLGGSAKRTWCWERDVANFWPLWLPEDVQFATFRISTLGYDAAFKGPATNLDIVDFAKDLLLQLYTTLRRSDSHAGPIIFVAHSMGGLVVKNAYVLGKHHKEYSGLIARVVGIVFLATPHGGSNLAKTLNRILALWAARKQYVADLDKQSSSINNINVSFRHNCQELSLASFYETLKTDLRWKRKYVVEKDLAVLGYPNEVSAPLHADHHTACKFRDKMDPNFIKVQDTLRMWVSHHTQPERSSLLARHTKSADILRKAQSILGIQQPEHADNNSELAHYISTGYGQWILDREAFTSWLSRSTQGETAPSVFWLIGQPGKGKTALSTNIIAYLQGGGKDVQHHLFDEGHQDKRTIACCLRNIAEQLARKHAAFREALVAFHEETGMSFKSETLSFQYLWDRIFVGILFKLELDRPQWWVLDGIDEADCPSAMISSFNSIRSRTSIKIYLSSRPHKALAIFSESRLTSYYMQDSDTALDLRAYAERAIRNEIPNDDILQHYVLNQILRKASGSFLWVGLALEKLENNWYTQEAVEAALTAVPCGMAAMYRRMVGEINQQQLNTRDMAKLILTWTACGWRPLSLDEMKAALEPDFKNLTTDLTLIIDHICGQFINLEQLTSQNTASGKSRVTLIHATAREFLLQGVEGDQPFIDQEDAHRIMAIRCLTYLSHDRWRQHYSSVYLATTISNKAGVERTTHVFDDATSPLLGYATYFWAYHVSKAPVGAPDLLKAMKTFFSKYCLSWMEGIALSGNLQYLVRAMQYLHVYVKRATRRRSVTKALETAGSSVLRKDSQDDYRWLQGWAVDLIHVVAKFGSKLLRNPPSIYRYVAAFCPKESRIWKIYGHMESSLLTVEGLSSERWDDCLASVNVGREGWACSQVLSTEAFFLTLANASGTVLVWAADTFEKITTICQGEWVTMMAINRGRTMLATAGHETFCIWELSTGRQLQRFPRTSSAKVLDVKFGTNDTQLLVGSDNCTVAYISPETGHVEKIFAAKLPPNDSGYGGCPGNVVISPDLTKVAMSWRGRVPLVWELEHPESLSPYSCRVKEPNDPLLYSVQLCWQPKTGSLFVRCATMRLVEWHILDEFQVEYDHLGAHDIVVSVDGKFLLCQDFQNTLSIWTLPRLSLVYQLLNNNEASAAMAFSPNCQRFYDIRGPMCNAWEPDVLVRANEHDLEDGSSAGGSYALMEPNTSATGSDHIFITAISLTNDGNYFCYGREDGSVVIVDAYSGKRLRKVYNHGHGVAGDVLTLSWSKSGKYMASWDEFCQVIVKRLQPKEDGKWAVFPVFEATLHERALQFLYSTDEKLLLISTQTKDFILDLKAKKQLIKHDWEGPQSRCWVQHPSEPDKLLWIEPSRIRTFTWSALEQQKAVQLSTMEPETSNTSSGNLGNSEVLTLSTTKTPVGISGSRRPVFSSNSKEQKRSVQWARAVTDGTEHYLVYATTAEERSVFWATEPWQIGLQIHIITLSDLGSATGNISPRHMPLSLVSRVKLLVGTVGSNIVFLDHEGWLCTWDTTAASVSSADERAVPLTSVRGRHECDIDETDGVTEHFFVPRHWLNNNTSHLAVVDEKGALFVPKYGEVAIVRGGMRI</sequence>
<dbReference type="SUPFAM" id="SSF50998">
    <property type="entry name" value="Quinoprotein alcohol dehydrogenase-like"/>
    <property type="match status" value="1"/>
</dbReference>
<dbReference type="Gene3D" id="2.130.10.10">
    <property type="entry name" value="YVTN repeat-like/Quinoprotein amine dehydrogenase"/>
    <property type="match status" value="2"/>
</dbReference>
<dbReference type="InterPro" id="IPR001680">
    <property type="entry name" value="WD40_rpt"/>
</dbReference>
<evidence type="ECO:0000259" key="3">
    <source>
        <dbReference type="Pfam" id="PF12697"/>
    </source>
</evidence>
<dbReference type="InterPro" id="IPR015943">
    <property type="entry name" value="WD40/YVTN_repeat-like_dom_sf"/>
</dbReference>
<dbReference type="Pfam" id="PF12697">
    <property type="entry name" value="Abhydrolase_6"/>
    <property type="match status" value="1"/>
</dbReference>
<dbReference type="Pfam" id="PF22939">
    <property type="entry name" value="WHD_GPIID"/>
    <property type="match status" value="1"/>
</dbReference>
<dbReference type="Proteomes" id="UP000275385">
    <property type="component" value="Unassembled WGS sequence"/>
</dbReference>
<dbReference type="InterPro" id="IPR027417">
    <property type="entry name" value="P-loop_NTPase"/>
</dbReference>
<feature type="domain" description="AB hydrolase-1" evidence="3">
    <location>
        <begin position="78"/>
        <end position="219"/>
    </location>
</feature>
<organism evidence="6 7">
    <name type="scientific">Coniochaeta pulveracea</name>
    <dbReference type="NCBI Taxonomy" id="177199"/>
    <lineage>
        <taxon>Eukaryota</taxon>
        <taxon>Fungi</taxon>
        <taxon>Dikarya</taxon>
        <taxon>Ascomycota</taxon>
        <taxon>Pezizomycotina</taxon>
        <taxon>Sordariomycetes</taxon>
        <taxon>Sordariomycetidae</taxon>
        <taxon>Coniochaetales</taxon>
        <taxon>Coniochaetaceae</taxon>
        <taxon>Coniochaeta</taxon>
    </lineage>
</organism>
<dbReference type="SUPFAM" id="SSF82171">
    <property type="entry name" value="DPP6 N-terminal domain-like"/>
    <property type="match status" value="1"/>
</dbReference>
<dbReference type="Gene3D" id="3.40.50.300">
    <property type="entry name" value="P-loop containing nucleotide triphosphate hydrolases"/>
    <property type="match status" value="1"/>
</dbReference>
<dbReference type="InterPro" id="IPR054471">
    <property type="entry name" value="GPIID_WHD"/>
</dbReference>
<protein>
    <submittedName>
        <fullName evidence="6">Uncharacterized protein</fullName>
    </submittedName>
</protein>
<dbReference type="InterPro" id="IPR056884">
    <property type="entry name" value="NPHP3-like_N"/>
</dbReference>
<feature type="compositionally biased region" description="Polar residues" evidence="2">
    <location>
        <begin position="25"/>
        <end position="41"/>
    </location>
</feature>
<dbReference type="InterPro" id="IPR000073">
    <property type="entry name" value="AB_hydrolase_1"/>
</dbReference>
<dbReference type="PANTHER" id="PTHR10039:SF16">
    <property type="entry name" value="GPI INOSITOL-DEACYLASE"/>
    <property type="match status" value="1"/>
</dbReference>
<evidence type="ECO:0000313" key="6">
    <source>
        <dbReference type="EMBL" id="RKU43812.1"/>
    </source>
</evidence>
<evidence type="ECO:0000259" key="4">
    <source>
        <dbReference type="Pfam" id="PF22939"/>
    </source>
</evidence>
<dbReference type="InterPro" id="IPR011047">
    <property type="entry name" value="Quinoprotein_ADH-like_sf"/>
</dbReference>
<comment type="caution">
    <text evidence="6">The sequence shown here is derived from an EMBL/GenBank/DDBJ whole genome shotgun (WGS) entry which is preliminary data.</text>
</comment>
<keyword evidence="7" id="KW-1185">Reference proteome</keyword>
<dbReference type="InterPro" id="IPR029058">
    <property type="entry name" value="AB_hydrolase_fold"/>
</dbReference>
<dbReference type="OrthoDB" id="1658288at2759"/>
<dbReference type="EMBL" id="QVQW01000038">
    <property type="protein sequence ID" value="RKU43812.1"/>
    <property type="molecule type" value="Genomic_DNA"/>
</dbReference>
<accession>A0A420Y7G4</accession>
<reference evidence="6 7" key="1">
    <citation type="submission" date="2018-08" db="EMBL/GenBank/DDBJ databases">
        <title>Draft genome of the lignicolous fungus Coniochaeta pulveracea.</title>
        <authorList>
            <person name="Borstlap C.J."/>
            <person name="De Witt R.N."/>
            <person name="Botha A."/>
            <person name="Volschenk H."/>
        </authorList>
    </citation>
    <scope>NUCLEOTIDE SEQUENCE [LARGE SCALE GENOMIC DNA]</scope>
    <source>
        <strain evidence="6 7">CAB683</strain>
    </source>
</reference>
<evidence type="ECO:0000259" key="5">
    <source>
        <dbReference type="Pfam" id="PF24883"/>
    </source>
</evidence>
<name>A0A420Y7G4_9PEZI</name>
<feature type="compositionally biased region" description="Basic and acidic residues" evidence="2">
    <location>
        <begin position="14"/>
        <end position="24"/>
    </location>
</feature>
<evidence type="ECO:0000256" key="1">
    <source>
        <dbReference type="ARBA" id="ARBA00022737"/>
    </source>
</evidence>
<feature type="region of interest" description="Disordered" evidence="2">
    <location>
        <begin position="13"/>
        <end position="41"/>
    </location>
</feature>
<evidence type="ECO:0000256" key="2">
    <source>
        <dbReference type="SAM" id="MobiDB-lite"/>
    </source>
</evidence>
<feature type="domain" description="GPI inositol-deacylase winged helix" evidence="4">
    <location>
        <begin position="640"/>
        <end position="724"/>
    </location>
</feature>
<evidence type="ECO:0000313" key="7">
    <source>
        <dbReference type="Proteomes" id="UP000275385"/>
    </source>
</evidence>
<dbReference type="Pfam" id="PF24883">
    <property type="entry name" value="NPHP3_N"/>
    <property type="match status" value="1"/>
</dbReference>
<gene>
    <name evidence="6" type="ORF">DL546_006510</name>
</gene>
<proteinExistence type="predicted"/>
<feature type="domain" description="Nephrocystin 3-like N-terminal" evidence="5">
    <location>
        <begin position="366"/>
        <end position="534"/>
    </location>
</feature>
<dbReference type="PANTHER" id="PTHR10039">
    <property type="entry name" value="AMELOGENIN"/>
    <property type="match status" value="1"/>
</dbReference>
<dbReference type="SMART" id="SM00320">
    <property type="entry name" value="WD40"/>
    <property type="match status" value="5"/>
</dbReference>
<dbReference type="SUPFAM" id="SSF53474">
    <property type="entry name" value="alpha/beta-Hydrolases"/>
    <property type="match status" value="1"/>
</dbReference>